<protein>
    <submittedName>
        <fullName evidence="5">Tumor necrosis factor ligand superfamily member 9</fullName>
    </submittedName>
</protein>
<dbReference type="InterPro" id="IPR042373">
    <property type="entry name" value="TNFSF9"/>
</dbReference>
<evidence type="ECO:0000259" key="3">
    <source>
        <dbReference type="PROSITE" id="PS50049"/>
    </source>
</evidence>
<dbReference type="Pfam" id="PF00229">
    <property type="entry name" value="TNF"/>
    <property type="match status" value="1"/>
</dbReference>
<dbReference type="PANTHER" id="PTHR15153:SF0">
    <property type="entry name" value="TUMOR NECROSIS FACTOR LIGAND SUPERFAMILY MEMBER 9"/>
    <property type="match status" value="1"/>
</dbReference>
<reference evidence="5" key="1">
    <citation type="submission" date="2025-08" db="UniProtKB">
        <authorList>
            <consortium name="RefSeq"/>
        </authorList>
    </citation>
    <scope>IDENTIFICATION</scope>
</reference>
<dbReference type="SMART" id="SM00207">
    <property type="entry name" value="TNF"/>
    <property type="match status" value="1"/>
</dbReference>
<feature type="domain" description="THD" evidence="3">
    <location>
        <begin position="90"/>
        <end position="237"/>
    </location>
</feature>
<evidence type="ECO:0000313" key="4">
    <source>
        <dbReference type="Proteomes" id="UP001652581"/>
    </source>
</evidence>
<dbReference type="SUPFAM" id="SSF49842">
    <property type="entry name" value="TNF-like"/>
    <property type="match status" value="1"/>
</dbReference>
<dbReference type="FunCoup" id="A0A6I9IAC9">
    <property type="interactions" value="12"/>
</dbReference>
<dbReference type="GO" id="GO:0045585">
    <property type="term" value="P:positive regulation of cytotoxic T cell differentiation"/>
    <property type="evidence" value="ECO:0007669"/>
    <property type="project" value="TreeGrafter"/>
</dbReference>
<feature type="region of interest" description="Disordered" evidence="2">
    <location>
        <begin position="1"/>
        <end position="20"/>
    </location>
</feature>
<name>A0A6I9IAC9_VICPA</name>
<dbReference type="InParanoid" id="A0A6I9IAC9"/>
<feature type="region of interest" description="Disordered" evidence="2">
    <location>
        <begin position="56"/>
        <end position="87"/>
    </location>
</feature>
<dbReference type="InterPro" id="IPR008983">
    <property type="entry name" value="Tumour_necrosis_fac-like_dom"/>
</dbReference>
<evidence type="ECO:0000256" key="1">
    <source>
        <dbReference type="ARBA" id="ARBA00008670"/>
    </source>
</evidence>
<organism evidence="4 5">
    <name type="scientific">Vicugna pacos</name>
    <name type="common">Alpaca</name>
    <name type="synonym">Lama pacos</name>
    <dbReference type="NCBI Taxonomy" id="30538"/>
    <lineage>
        <taxon>Eukaryota</taxon>
        <taxon>Metazoa</taxon>
        <taxon>Chordata</taxon>
        <taxon>Craniata</taxon>
        <taxon>Vertebrata</taxon>
        <taxon>Euteleostomi</taxon>
        <taxon>Mammalia</taxon>
        <taxon>Eutheria</taxon>
        <taxon>Laurasiatheria</taxon>
        <taxon>Artiodactyla</taxon>
        <taxon>Tylopoda</taxon>
        <taxon>Camelidae</taxon>
        <taxon>Vicugna</taxon>
    </lineage>
</organism>
<dbReference type="GO" id="GO:0042104">
    <property type="term" value="P:positive regulation of activated T cell proliferation"/>
    <property type="evidence" value="ECO:0007669"/>
    <property type="project" value="TreeGrafter"/>
</dbReference>
<dbReference type="GO" id="GO:0005886">
    <property type="term" value="C:plasma membrane"/>
    <property type="evidence" value="ECO:0007669"/>
    <property type="project" value="TreeGrafter"/>
</dbReference>
<evidence type="ECO:0000313" key="5">
    <source>
        <dbReference type="RefSeq" id="XP_006206593.2"/>
    </source>
</evidence>
<keyword evidence="4" id="KW-1185">Reference proteome</keyword>
<dbReference type="GO" id="GO:0005164">
    <property type="term" value="F:tumor necrosis factor receptor binding"/>
    <property type="evidence" value="ECO:0007669"/>
    <property type="project" value="InterPro"/>
</dbReference>
<dbReference type="Gene3D" id="2.60.120.40">
    <property type="match status" value="1"/>
</dbReference>
<gene>
    <name evidence="5" type="primary">TNFSF9</name>
</gene>
<proteinExistence type="inferred from homology"/>
<dbReference type="RefSeq" id="XP_006206593.2">
    <property type="nucleotide sequence ID" value="XM_006206531.4"/>
</dbReference>
<evidence type="ECO:0000256" key="2">
    <source>
        <dbReference type="SAM" id="MobiDB-lite"/>
    </source>
</evidence>
<dbReference type="PROSITE" id="PS50049">
    <property type="entry name" value="THD_2"/>
    <property type="match status" value="1"/>
</dbReference>
<sequence length="247" mass="25488">MRSSTDAAPDPEAQRPPAPAGRACGPLPWALSAALLLLAAACAACLVRSWAAPGAPVSPSPGPAPSPRLPEGPELAPDARARLPDPPQGAFAQLVAEDVQLTEGPLRWYSDPSLTGVTLAPGMSYDKQTHELVVAEAGVYYVFLNLGLKRVVASNSDSISGSVSVALHLQSLHARAASPALTLDLPLPSLGNSVSGFRGGLLHVGAGQRLGVHLHPAVRKSRTWQLSQATVLGLFRVATEVPAGLPL</sequence>
<dbReference type="PANTHER" id="PTHR15153">
    <property type="entry name" value="TUMOR NECROSIS FACTOR LIGAND SUPERFAMILY MEMBER 9"/>
    <property type="match status" value="1"/>
</dbReference>
<dbReference type="InterPro" id="IPR006052">
    <property type="entry name" value="TNF_dom"/>
</dbReference>
<dbReference type="KEGG" id="vpc:102530204"/>
<accession>A0A6I9IAC9</accession>
<dbReference type="Proteomes" id="UP001652581">
    <property type="component" value="Chromosome 22"/>
</dbReference>
<dbReference type="GeneID" id="102530204"/>
<dbReference type="GO" id="GO:0006955">
    <property type="term" value="P:immune response"/>
    <property type="evidence" value="ECO:0007669"/>
    <property type="project" value="InterPro"/>
</dbReference>
<dbReference type="OrthoDB" id="9450706at2759"/>
<dbReference type="AlphaFoldDB" id="A0A6I9IAC9"/>
<comment type="similarity">
    <text evidence="1">Belongs to the tumor necrosis factor family.</text>
</comment>
<feature type="compositionally biased region" description="Pro residues" evidence="2">
    <location>
        <begin position="56"/>
        <end position="70"/>
    </location>
</feature>
<dbReference type="CTD" id="8744"/>